<evidence type="ECO:0000256" key="11">
    <source>
        <dbReference type="SAM" id="SignalP"/>
    </source>
</evidence>
<evidence type="ECO:0000256" key="5">
    <source>
        <dbReference type="ARBA" id="ARBA00018099"/>
    </source>
</evidence>
<comment type="similarity">
    <text evidence="3">Belongs to the metallo-dependent hydrolases superfamily. Adenosine and AMP deaminases family.</text>
</comment>
<evidence type="ECO:0000313" key="14">
    <source>
        <dbReference type="Proteomes" id="UP001230268"/>
    </source>
</evidence>
<keyword evidence="14" id="KW-1185">Reference proteome</keyword>
<dbReference type="GO" id="GO:0046872">
    <property type="term" value="F:metal ion binding"/>
    <property type="evidence" value="ECO:0007669"/>
    <property type="project" value="UniProtKB-KW"/>
</dbReference>
<dbReference type="Proteomes" id="UP001230268">
    <property type="component" value="Unassembled WGS sequence"/>
</dbReference>
<evidence type="ECO:0000256" key="6">
    <source>
        <dbReference type="ARBA" id="ARBA00022723"/>
    </source>
</evidence>
<dbReference type="EMBL" id="JAVEPI010000004">
    <property type="protein sequence ID" value="KAK1442243.1"/>
    <property type="molecule type" value="Genomic_DNA"/>
</dbReference>
<dbReference type="SUPFAM" id="SSF51556">
    <property type="entry name" value="Metallo-dependent hydrolases"/>
    <property type="match status" value="1"/>
</dbReference>
<dbReference type="EC" id="3.5.4.4" evidence="4"/>
<evidence type="ECO:0000313" key="13">
    <source>
        <dbReference type="EMBL" id="KAK1442243.1"/>
    </source>
</evidence>
<evidence type="ECO:0000256" key="3">
    <source>
        <dbReference type="ARBA" id="ARBA00006676"/>
    </source>
</evidence>
<evidence type="ECO:0000256" key="8">
    <source>
        <dbReference type="ARBA" id="ARBA00022801"/>
    </source>
</evidence>
<evidence type="ECO:0000259" key="12">
    <source>
        <dbReference type="Pfam" id="PF00962"/>
    </source>
</evidence>
<dbReference type="GO" id="GO:0009897">
    <property type="term" value="C:external side of plasma membrane"/>
    <property type="evidence" value="ECO:0007669"/>
    <property type="project" value="TreeGrafter"/>
</dbReference>
<dbReference type="InterPro" id="IPR006650">
    <property type="entry name" value="A/AMP_deam_AS"/>
</dbReference>
<keyword evidence="7" id="KW-0660">Purine salvage</keyword>
<accession>A0AAD8LIV4</accession>
<feature type="domain" description="Adenosine deaminase" evidence="12">
    <location>
        <begin position="39"/>
        <end position="404"/>
    </location>
</feature>
<dbReference type="PANTHER" id="PTHR11409:SF43">
    <property type="entry name" value="ADENOSINE DEAMINASE"/>
    <property type="match status" value="1"/>
</dbReference>
<feature type="signal peptide" evidence="11">
    <location>
        <begin position="1"/>
        <end position="18"/>
    </location>
</feature>
<dbReference type="GO" id="GO:0005829">
    <property type="term" value="C:cytosol"/>
    <property type="evidence" value="ECO:0007669"/>
    <property type="project" value="TreeGrafter"/>
</dbReference>
<dbReference type="GO" id="GO:0046103">
    <property type="term" value="P:inosine biosynthetic process"/>
    <property type="evidence" value="ECO:0007669"/>
    <property type="project" value="TreeGrafter"/>
</dbReference>
<dbReference type="GO" id="GO:0004000">
    <property type="term" value="F:adenosine deaminase activity"/>
    <property type="evidence" value="ECO:0007669"/>
    <property type="project" value="TreeGrafter"/>
</dbReference>
<evidence type="ECO:0000256" key="7">
    <source>
        <dbReference type="ARBA" id="ARBA00022726"/>
    </source>
</evidence>
<comment type="pathway">
    <text evidence="2">Purine metabolism; purine nucleoside salvage.</text>
</comment>
<protein>
    <recommendedName>
        <fullName evidence="5">Adenosine deaminase</fullName>
        <ecNumber evidence="4">3.5.4.4</ecNumber>
    </recommendedName>
</protein>
<evidence type="ECO:0000256" key="4">
    <source>
        <dbReference type="ARBA" id="ARBA00012784"/>
    </source>
</evidence>
<keyword evidence="9" id="KW-0862">Zinc</keyword>
<feature type="chain" id="PRO_5042028119" description="Adenosine deaminase" evidence="11">
    <location>
        <begin position="19"/>
        <end position="411"/>
    </location>
</feature>
<dbReference type="Pfam" id="PF00962">
    <property type="entry name" value="A_deaminase"/>
    <property type="match status" value="1"/>
</dbReference>
<evidence type="ECO:0000256" key="10">
    <source>
        <dbReference type="ARBA" id="ARBA00047764"/>
    </source>
</evidence>
<dbReference type="Gene3D" id="3.20.20.140">
    <property type="entry name" value="Metal-dependent hydrolases"/>
    <property type="match status" value="1"/>
</dbReference>
<dbReference type="PROSITE" id="PS00485">
    <property type="entry name" value="A_DEAMINASE"/>
    <property type="match status" value="1"/>
</dbReference>
<dbReference type="InterPro" id="IPR006330">
    <property type="entry name" value="Ado/ade_deaminase"/>
</dbReference>
<reference evidence="13" key="1">
    <citation type="submission" date="2023-08" db="EMBL/GenBank/DDBJ databases">
        <title>Draft sequence of the Babesia gibsoni genome.</title>
        <authorList>
            <person name="Yamagishi J.Y."/>
            <person name="Xuan X.X."/>
        </authorList>
    </citation>
    <scope>NUCLEOTIDE SEQUENCE</scope>
    <source>
        <strain evidence="13">Azabu</strain>
    </source>
</reference>
<comment type="caution">
    <text evidence="13">The sequence shown here is derived from an EMBL/GenBank/DDBJ whole genome shotgun (WGS) entry which is preliminary data.</text>
</comment>
<keyword evidence="6" id="KW-0479">Metal-binding</keyword>
<evidence type="ECO:0000256" key="9">
    <source>
        <dbReference type="ARBA" id="ARBA00022833"/>
    </source>
</evidence>
<sequence length="411" mass="46257">MVVTGFIALLLSMHEIMAMGGNNAAEVKDVSFYPEFNFPKVELHLHFGGAIRPETAFHWAMKRNIDIGCSDVEELRKKMTGHVTSQAEFITLYDRIVASVSGHKEALKQVAYEIVETKAKEGAIYIEVRFSPHLYSTKVMDQRPWDAALGDLPPEEGDEPYDVDPNREHMCMNIPKGDPITPEEAIVAITEGLAEGERDFGCKARSILCCIRPHPAWSYEVVQLAKKYRHRGIVGIDLAAVERDGSTVYWGHVKAFQEAERAGIYRTVHAAECGSAENLRQALDVLKANRIGHGYNVVTDPDLYKLCLERQVHFEVCPHVCLRIVARGEGLEHIRQTVKRFYEDGTHFSLNTDDPTFHQATLWSVYQQAIDQGLTVGDLKRLNMNAAKASFLPEAEKEQLIRDLESAYGME</sequence>
<dbReference type="GO" id="GO:0006166">
    <property type="term" value="P:purine ribonucleoside salvage"/>
    <property type="evidence" value="ECO:0007669"/>
    <property type="project" value="UniProtKB-KW"/>
</dbReference>
<name>A0AAD8LIV4_BABGI</name>
<proteinExistence type="inferred from homology"/>
<dbReference type="GO" id="GO:0060169">
    <property type="term" value="P:negative regulation of adenosine receptor signaling pathway"/>
    <property type="evidence" value="ECO:0007669"/>
    <property type="project" value="TreeGrafter"/>
</dbReference>
<dbReference type="AlphaFoldDB" id="A0AAD8LIV4"/>
<dbReference type="GO" id="GO:0043103">
    <property type="term" value="P:hypoxanthine salvage"/>
    <property type="evidence" value="ECO:0007669"/>
    <property type="project" value="TreeGrafter"/>
</dbReference>
<organism evidence="13 14">
    <name type="scientific">Babesia gibsoni</name>
    <dbReference type="NCBI Taxonomy" id="33632"/>
    <lineage>
        <taxon>Eukaryota</taxon>
        <taxon>Sar</taxon>
        <taxon>Alveolata</taxon>
        <taxon>Apicomplexa</taxon>
        <taxon>Aconoidasida</taxon>
        <taxon>Piroplasmida</taxon>
        <taxon>Babesiidae</taxon>
        <taxon>Babesia</taxon>
    </lineage>
</organism>
<evidence type="ECO:0000256" key="2">
    <source>
        <dbReference type="ARBA" id="ARBA00005058"/>
    </source>
</evidence>
<comment type="cofactor">
    <cofactor evidence="1">
        <name>Zn(2+)</name>
        <dbReference type="ChEBI" id="CHEBI:29105"/>
    </cofactor>
</comment>
<dbReference type="GO" id="GO:0009168">
    <property type="term" value="P:purine ribonucleoside monophosphate biosynthetic process"/>
    <property type="evidence" value="ECO:0007669"/>
    <property type="project" value="InterPro"/>
</dbReference>
<comment type="catalytic activity">
    <reaction evidence="10">
        <text>adenosine + H2O + H(+) = inosine + NH4(+)</text>
        <dbReference type="Rhea" id="RHEA:24408"/>
        <dbReference type="ChEBI" id="CHEBI:15377"/>
        <dbReference type="ChEBI" id="CHEBI:15378"/>
        <dbReference type="ChEBI" id="CHEBI:16335"/>
        <dbReference type="ChEBI" id="CHEBI:17596"/>
        <dbReference type="ChEBI" id="CHEBI:28938"/>
        <dbReference type="EC" id="3.5.4.4"/>
    </reaction>
</comment>
<gene>
    <name evidence="13" type="ORF">BgAZ_402730</name>
</gene>
<dbReference type="GO" id="GO:0006154">
    <property type="term" value="P:adenosine catabolic process"/>
    <property type="evidence" value="ECO:0007669"/>
    <property type="project" value="TreeGrafter"/>
</dbReference>
<dbReference type="NCBIfam" id="TIGR01430">
    <property type="entry name" value="aden_deam"/>
    <property type="match status" value="1"/>
</dbReference>
<keyword evidence="11" id="KW-0732">Signal</keyword>
<dbReference type="InterPro" id="IPR032466">
    <property type="entry name" value="Metal_Hydrolase"/>
</dbReference>
<dbReference type="InterPro" id="IPR001365">
    <property type="entry name" value="A_deaminase_dom"/>
</dbReference>
<dbReference type="PANTHER" id="PTHR11409">
    <property type="entry name" value="ADENOSINE DEAMINASE"/>
    <property type="match status" value="1"/>
</dbReference>
<evidence type="ECO:0000256" key="1">
    <source>
        <dbReference type="ARBA" id="ARBA00001947"/>
    </source>
</evidence>
<keyword evidence="8 13" id="KW-0378">Hydrolase</keyword>